<dbReference type="InterPro" id="IPR003595">
    <property type="entry name" value="Tyr_Pase_cat"/>
</dbReference>
<keyword evidence="7" id="KW-0963">Cytoplasm</keyword>
<comment type="similarity">
    <text evidence="3">Belongs to the PTEN phosphatase protein family.</text>
</comment>
<dbReference type="AlphaFoldDB" id="A0A6J1NAE3"/>
<dbReference type="Pfam" id="PF22784">
    <property type="entry name" value="PTP-SAK"/>
    <property type="match status" value="1"/>
</dbReference>
<dbReference type="InterPro" id="IPR051281">
    <property type="entry name" value="Dual-spec_lipid-protein_phosph"/>
</dbReference>
<dbReference type="GO" id="GO:0043491">
    <property type="term" value="P:phosphatidylinositol 3-kinase/protein kinase B signal transduction"/>
    <property type="evidence" value="ECO:0007669"/>
    <property type="project" value="TreeGrafter"/>
</dbReference>
<accession>A0A6J1NAE3</accession>
<dbReference type="EC" id="3.1.3.16" evidence="6"/>
<comment type="catalytic activity">
    <reaction evidence="20">
        <text>O-phospho-L-threonyl-[protein] + H2O = L-threonyl-[protein] + phosphate</text>
        <dbReference type="Rhea" id="RHEA:47004"/>
        <dbReference type="Rhea" id="RHEA-COMP:11060"/>
        <dbReference type="Rhea" id="RHEA-COMP:11605"/>
        <dbReference type="ChEBI" id="CHEBI:15377"/>
        <dbReference type="ChEBI" id="CHEBI:30013"/>
        <dbReference type="ChEBI" id="CHEBI:43474"/>
        <dbReference type="ChEBI" id="CHEBI:61977"/>
        <dbReference type="EC" id="3.1.3.16"/>
    </reaction>
    <physiologicalReaction direction="left-to-right" evidence="20">
        <dbReference type="Rhea" id="RHEA:47005"/>
    </physiologicalReaction>
</comment>
<dbReference type="CTD" id="5728"/>
<dbReference type="Pfam" id="PF10409">
    <property type="entry name" value="PTEN_C2"/>
    <property type="match status" value="1"/>
</dbReference>
<dbReference type="InterPro" id="IPR035892">
    <property type="entry name" value="C2_domain_sf"/>
</dbReference>
<dbReference type="PANTHER" id="PTHR12305">
    <property type="entry name" value="PHOSPHATASE WITH HOMOLOGY TO TENSIN"/>
    <property type="match status" value="1"/>
</dbReference>
<evidence type="ECO:0000256" key="1">
    <source>
        <dbReference type="ARBA" id="ARBA00004487"/>
    </source>
</evidence>
<comment type="catalytic activity">
    <reaction evidence="12">
        <text>1,2-dihexadecanoyl-sn-glycero-3-phospho-(1D-myo-inositol-3,4,5-trisphosphate) + H2O = 1,2-dihexadecanoyl-sn-glycero-3-phospho-(1D-myo-inositol-4,5-bisphosphate) + phosphate</text>
        <dbReference type="Rhea" id="RHEA:43560"/>
        <dbReference type="ChEBI" id="CHEBI:15377"/>
        <dbReference type="ChEBI" id="CHEBI:43474"/>
        <dbReference type="ChEBI" id="CHEBI:83420"/>
        <dbReference type="ChEBI" id="CHEBI:83423"/>
    </reaction>
    <physiologicalReaction direction="left-to-right" evidence="12">
        <dbReference type="Rhea" id="RHEA:43561"/>
    </physiologicalReaction>
</comment>
<dbReference type="FunFam" id="3.90.190.10:FF:000029">
    <property type="entry name" value="Phosphatidylinositol 3,4,5-trisphosphate 3-phosphatase and dual-specificity protein phosphatase PTEN"/>
    <property type="match status" value="1"/>
</dbReference>
<evidence type="ECO:0000256" key="4">
    <source>
        <dbReference type="ARBA" id="ARBA00013015"/>
    </source>
</evidence>
<feature type="domain" description="C2 tensin-type" evidence="25">
    <location>
        <begin position="242"/>
        <end position="393"/>
    </location>
</feature>
<proteinExistence type="inferred from homology"/>
<dbReference type="GO" id="GO:0050793">
    <property type="term" value="P:regulation of developmental process"/>
    <property type="evidence" value="ECO:0007669"/>
    <property type="project" value="UniProtKB-ARBA"/>
</dbReference>
<evidence type="ECO:0000256" key="10">
    <source>
        <dbReference type="ARBA" id="ARBA00023098"/>
    </source>
</evidence>
<comment type="catalytic activity">
    <reaction evidence="15">
        <text>1D-myo-inositol 1,3,4,5-tetrakisphosphate + H2O = 1D-myo-inositol 1,4,5-trisphosphate + phosphate</text>
        <dbReference type="Rhea" id="RHEA:77155"/>
        <dbReference type="ChEBI" id="CHEBI:15377"/>
        <dbReference type="ChEBI" id="CHEBI:43474"/>
        <dbReference type="ChEBI" id="CHEBI:57895"/>
        <dbReference type="ChEBI" id="CHEBI:203600"/>
    </reaction>
    <physiologicalReaction direction="left-to-right" evidence="15">
        <dbReference type="Rhea" id="RHEA:77156"/>
    </physiologicalReaction>
</comment>
<dbReference type="SMART" id="SM01301">
    <property type="entry name" value="PTPlike_phytase"/>
    <property type="match status" value="1"/>
</dbReference>
<evidence type="ECO:0000256" key="6">
    <source>
        <dbReference type="ARBA" id="ARBA00013081"/>
    </source>
</evidence>
<feature type="domain" description="Tyrosine specific protein phosphatases" evidence="23">
    <location>
        <begin position="154"/>
        <end position="211"/>
    </location>
</feature>
<gene>
    <name evidence="27" type="primary">LOC112050643</name>
</gene>
<evidence type="ECO:0000256" key="14">
    <source>
        <dbReference type="ARBA" id="ARBA00034338"/>
    </source>
</evidence>
<dbReference type="PROSITE" id="PS51181">
    <property type="entry name" value="PPASE_TENSIN"/>
    <property type="match status" value="1"/>
</dbReference>
<dbReference type="SMART" id="SM00404">
    <property type="entry name" value="PTPc_motif"/>
    <property type="match status" value="1"/>
</dbReference>
<dbReference type="InterPro" id="IPR057023">
    <property type="entry name" value="PTP-SAK"/>
</dbReference>
<dbReference type="InterPro" id="IPR029021">
    <property type="entry name" value="Prot-tyrosine_phosphatase-like"/>
</dbReference>
<evidence type="ECO:0000256" key="3">
    <source>
        <dbReference type="ARBA" id="ARBA00007881"/>
    </source>
</evidence>
<dbReference type="GO" id="GO:0048870">
    <property type="term" value="P:cell motility"/>
    <property type="evidence" value="ECO:0007669"/>
    <property type="project" value="TreeGrafter"/>
</dbReference>
<evidence type="ECO:0000256" key="9">
    <source>
        <dbReference type="ARBA" id="ARBA00022912"/>
    </source>
</evidence>
<keyword evidence="10" id="KW-0443">Lipid metabolism</keyword>
<evidence type="ECO:0000256" key="11">
    <source>
        <dbReference type="ARBA" id="ARBA00023273"/>
    </source>
</evidence>
<evidence type="ECO:0000256" key="21">
    <source>
        <dbReference type="ARBA" id="ARBA00051341"/>
    </source>
</evidence>
<organism evidence="26 27">
    <name type="scientific">Bicyclus anynana</name>
    <name type="common">Squinting bush brown butterfly</name>
    <dbReference type="NCBI Taxonomy" id="110368"/>
    <lineage>
        <taxon>Eukaryota</taxon>
        <taxon>Metazoa</taxon>
        <taxon>Ecdysozoa</taxon>
        <taxon>Arthropoda</taxon>
        <taxon>Hexapoda</taxon>
        <taxon>Insecta</taxon>
        <taxon>Pterygota</taxon>
        <taxon>Neoptera</taxon>
        <taxon>Endopterygota</taxon>
        <taxon>Lepidoptera</taxon>
        <taxon>Glossata</taxon>
        <taxon>Ditrysia</taxon>
        <taxon>Papilionoidea</taxon>
        <taxon>Nymphalidae</taxon>
        <taxon>Satyrinae</taxon>
        <taxon>Satyrini</taxon>
        <taxon>Mycalesina</taxon>
        <taxon>Bicyclus</taxon>
    </lineage>
</organism>
<dbReference type="PRINTS" id="PR00700">
    <property type="entry name" value="PRTYPHPHTASE"/>
</dbReference>
<feature type="compositionally biased region" description="Low complexity" evidence="22">
    <location>
        <begin position="397"/>
        <end position="418"/>
    </location>
</feature>
<dbReference type="GO" id="GO:0005829">
    <property type="term" value="C:cytosol"/>
    <property type="evidence" value="ECO:0007669"/>
    <property type="project" value="TreeGrafter"/>
</dbReference>
<dbReference type="SMART" id="SM01326">
    <property type="entry name" value="PTEN_C2"/>
    <property type="match status" value="1"/>
</dbReference>
<dbReference type="InterPro" id="IPR014020">
    <property type="entry name" value="Tensin_C2-dom"/>
</dbReference>
<dbReference type="GO" id="GO:0048666">
    <property type="term" value="P:neuron development"/>
    <property type="evidence" value="ECO:0007669"/>
    <property type="project" value="UniProtKB-ARBA"/>
</dbReference>
<evidence type="ECO:0000256" key="19">
    <source>
        <dbReference type="ARBA" id="ARBA00047986"/>
    </source>
</evidence>
<dbReference type="GO" id="GO:0051896">
    <property type="term" value="P:regulation of phosphatidylinositol 3-kinase/protein kinase B signal transduction"/>
    <property type="evidence" value="ECO:0007669"/>
    <property type="project" value="TreeGrafter"/>
</dbReference>
<dbReference type="EC" id="3.1.3.67" evidence="4"/>
<evidence type="ECO:0000256" key="5">
    <source>
        <dbReference type="ARBA" id="ARBA00013064"/>
    </source>
</evidence>
<evidence type="ECO:0000313" key="26">
    <source>
        <dbReference type="Proteomes" id="UP001652582"/>
    </source>
</evidence>
<evidence type="ECO:0000256" key="17">
    <source>
        <dbReference type="ARBA" id="ARBA00043762"/>
    </source>
</evidence>
<dbReference type="PANTHER" id="PTHR12305:SF81">
    <property type="entry name" value="PHOSPHATIDYLINOSITOL 3,4,5-TRISPHOSPHATE 3-PHOSPHATASE AND DUAL-SPECIFICITY PROTEIN PHOSPHATASE PTEN"/>
    <property type="match status" value="1"/>
</dbReference>
<evidence type="ECO:0000256" key="20">
    <source>
        <dbReference type="ARBA" id="ARBA00048832"/>
    </source>
</evidence>
<dbReference type="GO" id="GO:0005886">
    <property type="term" value="C:plasma membrane"/>
    <property type="evidence" value="ECO:0007669"/>
    <property type="project" value="TreeGrafter"/>
</dbReference>
<dbReference type="OrthoDB" id="16692at2759"/>
<dbReference type="GeneID" id="112050643"/>
<evidence type="ECO:0000259" key="23">
    <source>
        <dbReference type="PROSITE" id="PS50056"/>
    </source>
</evidence>
<evidence type="ECO:0000256" key="13">
    <source>
        <dbReference type="ARBA" id="ARBA00034268"/>
    </source>
</evidence>
<dbReference type="GO" id="GO:0016314">
    <property type="term" value="F:phosphatidylinositol-3,4,5-trisphosphate 3-phosphatase activity"/>
    <property type="evidence" value="ECO:0007669"/>
    <property type="project" value="UniProtKB-EC"/>
</dbReference>
<dbReference type="PROSITE" id="PS51182">
    <property type="entry name" value="C2_TENSIN"/>
    <property type="match status" value="1"/>
</dbReference>
<dbReference type="Gene3D" id="2.60.40.1110">
    <property type="match status" value="1"/>
</dbReference>
<dbReference type="EC" id="3.1.3.48" evidence="5"/>
<keyword evidence="8" id="KW-0378">Hydrolase</keyword>
<dbReference type="GO" id="GO:0004725">
    <property type="term" value="F:protein tyrosine phosphatase activity"/>
    <property type="evidence" value="ECO:0007669"/>
    <property type="project" value="UniProtKB-EC"/>
</dbReference>
<dbReference type="InterPro" id="IPR016130">
    <property type="entry name" value="Tyr_Pase_AS"/>
</dbReference>
<dbReference type="GO" id="GO:0009653">
    <property type="term" value="P:anatomical structure morphogenesis"/>
    <property type="evidence" value="ECO:0007669"/>
    <property type="project" value="UniProtKB-ARBA"/>
</dbReference>
<evidence type="ECO:0000256" key="15">
    <source>
        <dbReference type="ARBA" id="ARBA00043734"/>
    </source>
</evidence>
<dbReference type="Proteomes" id="UP001652582">
    <property type="component" value="Chromosome 19"/>
</dbReference>
<dbReference type="GO" id="GO:0046856">
    <property type="term" value="P:phosphatidylinositol dephosphorylation"/>
    <property type="evidence" value="ECO:0007669"/>
    <property type="project" value="TreeGrafter"/>
</dbReference>
<evidence type="ECO:0000256" key="22">
    <source>
        <dbReference type="SAM" id="MobiDB-lite"/>
    </source>
</evidence>
<dbReference type="InterPro" id="IPR000387">
    <property type="entry name" value="Tyr_Pase_dom"/>
</dbReference>
<dbReference type="GO" id="GO:0004722">
    <property type="term" value="F:protein serine/threonine phosphatase activity"/>
    <property type="evidence" value="ECO:0007669"/>
    <property type="project" value="UniProtKB-EC"/>
</dbReference>
<dbReference type="InterPro" id="IPR000242">
    <property type="entry name" value="PTP_cat"/>
</dbReference>
<dbReference type="GO" id="GO:0008285">
    <property type="term" value="P:negative regulation of cell population proliferation"/>
    <property type="evidence" value="ECO:0007669"/>
    <property type="project" value="TreeGrafter"/>
</dbReference>
<dbReference type="GO" id="GO:0043005">
    <property type="term" value="C:neuron projection"/>
    <property type="evidence" value="ECO:0007669"/>
    <property type="project" value="UniProtKB-SubCell"/>
</dbReference>
<evidence type="ECO:0000256" key="8">
    <source>
        <dbReference type="ARBA" id="ARBA00022801"/>
    </source>
</evidence>
<dbReference type="KEGG" id="bany:112050643"/>
<dbReference type="InterPro" id="IPR029023">
    <property type="entry name" value="Tensin_phosphatase"/>
</dbReference>
<keyword evidence="11" id="KW-0966">Cell projection</keyword>
<comment type="catalytic activity">
    <reaction evidence="17">
        <text>1D-myo-inositol 1,3,4,5,6-pentakisphosphate + H2O = 1D-myo-inositol 1,4,5,6-tetrakisphosphate + phosphate</text>
        <dbReference type="Rhea" id="RHEA:77143"/>
        <dbReference type="ChEBI" id="CHEBI:15377"/>
        <dbReference type="ChEBI" id="CHEBI:43474"/>
        <dbReference type="ChEBI" id="CHEBI:57627"/>
        <dbReference type="ChEBI" id="CHEBI:57733"/>
    </reaction>
    <physiologicalReaction direction="left-to-right" evidence="17">
        <dbReference type="Rhea" id="RHEA:77144"/>
    </physiologicalReaction>
</comment>
<evidence type="ECO:0000259" key="24">
    <source>
        <dbReference type="PROSITE" id="PS51181"/>
    </source>
</evidence>
<feature type="domain" description="Phosphatase tensin-type" evidence="24">
    <location>
        <begin position="66"/>
        <end position="237"/>
    </location>
</feature>
<dbReference type="InterPro" id="IPR045101">
    <property type="entry name" value="PTP_PTEN"/>
</dbReference>
<comment type="catalytic activity">
    <reaction evidence="21">
        <text>O-phospho-L-tyrosyl-[protein] + H2O = L-tyrosyl-[protein] + phosphate</text>
        <dbReference type="Rhea" id="RHEA:10684"/>
        <dbReference type="Rhea" id="RHEA-COMP:10136"/>
        <dbReference type="Rhea" id="RHEA-COMP:20101"/>
        <dbReference type="ChEBI" id="CHEBI:15377"/>
        <dbReference type="ChEBI" id="CHEBI:43474"/>
        <dbReference type="ChEBI" id="CHEBI:46858"/>
        <dbReference type="ChEBI" id="CHEBI:61978"/>
        <dbReference type="EC" id="3.1.3.48"/>
    </reaction>
    <physiologicalReaction direction="left-to-right" evidence="21">
        <dbReference type="Rhea" id="RHEA:10685"/>
    </physiologicalReaction>
</comment>
<dbReference type="RefSeq" id="XP_023944715.1">
    <property type="nucleotide sequence ID" value="XM_024088947.2"/>
</dbReference>
<dbReference type="CDD" id="cd14509">
    <property type="entry name" value="PTP_PTEN"/>
    <property type="match status" value="1"/>
</dbReference>
<evidence type="ECO:0000256" key="2">
    <source>
        <dbReference type="ARBA" id="ARBA00004496"/>
    </source>
</evidence>
<dbReference type="SUPFAM" id="SSF52799">
    <property type="entry name" value="(Phosphotyrosine protein) phosphatases II"/>
    <property type="match status" value="1"/>
</dbReference>
<evidence type="ECO:0000313" key="27">
    <source>
        <dbReference type="RefSeq" id="XP_023944715.1"/>
    </source>
</evidence>
<evidence type="ECO:0000259" key="25">
    <source>
        <dbReference type="PROSITE" id="PS51182"/>
    </source>
</evidence>
<comment type="subcellular location">
    <subcellularLocation>
        <location evidence="1">Cell projection</location>
        <location evidence="1">Neuron projection</location>
    </subcellularLocation>
    <subcellularLocation>
        <location evidence="2">Cytoplasm</location>
    </subcellularLocation>
</comment>
<keyword evidence="26" id="KW-1185">Reference proteome</keyword>
<comment type="catalytic activity">
    <reaction evidence="13">
        <text>1,2-dioctanoyl-sn-glycero-3-phospho-(1D-myo-inositol-3,4,5-trisphosphate) + H2O = 1,2-dioctanoyl-sn-glycero-3-phospho-(1D-myo-inositol-4,5-bisphosphate) + phosphate</text>
        <dbReference type="Rhea" id="RHEA:43552"/>
        <dbReference type="ChEBI" id="CHEBI:15377"/>
        <dbReference type="ChEBI" id="CHEBI:43474"/>
        <dbReference type="ChEBI" id="CHEBI:83416"/>
        <dbReference type="ChEBI" id="CHEBI:83419"/>
    </reaction>
    <physiologicalReaction direction="left-to-right" evidence="13">
        <dbReference type="Rhea" id="RHEA:43553"/>
    </physiologicalReaction>
</comment>
<dbReference type="PROSITE" id="PS50056">
    <property type="entry name" value="TYR_PHOSPHATASE_2"/>
    <property type="match status" value="1"/>
</dbReference>
<sequence>MGICVSCRRRDRKAPEKRWVPATGGPAKGAAAELLPRRWPLTAMANSISNIKMTNPIKGMVSKRRIRYMKDGFNLDLAYITERLIAMGFPGDKFEGVYRNHIDDVYKFLEQMHKGHYKIYNLCAERTYDHHKFHDRVKRYELVDHAPPGITQIQEFCEDVHLWLNEDPRNVAVVHCKAGKGRTGTMVCCYLLYCGQKETADMALQFYGHKRTHDKKGVTIPSQRRYVDYYAAMVRGGLSYRATRVHVRELLMSPPPALTSSQCTLEVTVTQPKPNQPFKASLGSHELRREGGAGAASARVCAAVCTPLAGDVRVDVYCKPKMMRKERLFHFWFNTFFVTACVGAEPVPAPDDSPNLETFKLTLDKWQLDDAHKDKQHKLYSPDFKVELIIQKQPESSTFSGHSARASSSLSSCASSGSEPDTEPDATWDSGAGCERVGRYRPLSPENSAHT</sequence>
<dbReference type="Gene3D" id="3.90.190.10">
    <property type="entry name" value="Protein tyrosine phosphatase superfamily"/>
    <property type="match status" value="1"/>
</dbReference>
<reference evidence="27" key="1">
    <citation type="submission" date="2025-08" db="UniProtKB">
        <authorList>
            <consortium name="RefSeq"/>
        </authorList>
    </citation>
    <scope>IDENTIFICATION</scope>
</reference>
<comment type="catalytic activity">
    <reaction evidence="16">
        <text>a 1,2-diacyl-sn-glycero-3-phospho-(1D-myo-inositol-3,4,5-trisphosphate) + H2O = a 1,2-diacyl-sn-glycero-3-phospho-(1D-myo-inositol-4,5-bisphosphate) + phosphate</text>
        <dbReference type="Rhea" id="RHEA:25017"/>
        <dbReference type="ChEBI" id="CHEBI:15377"/>
        <dbReference type="ChEBI" id="CHEBI:43474"/>
        <dbReference type="ChEBI" id="CHEBI:57836"/>
        <dbReference type="ChEBI" id="CHEBI:58456"/>
        <dbReference type="EC" id="3.1.3.67"/>
    </reaction>
    <physiologicalReaction direction="left-to-right" evidence="16">
        <dbReference type="Rhea" id="RHEA:25018"/>
    </physiologicalReaction>
</comment>
<keyword evidence="9" id="KW-0904">Protein phosphatase</keyword>
<evidence type="ECO:0000256" key="18">
    <source>
        <dbReference type="ARBA" id="ARBA00044309"/>
    </source>
</evidence>
<dbReference type="SUPFAM" id="SSF49562">
    <property type="entry name" value="C2 domain (Calcium/lipid-binding domain, CaLB)"/>
    <property type="match status" value="1"/>
</dbReference>
<evidence type="ECO:0000256" key="16">
    <source>
        <dbReference type="ARBA" id="ARBA00043760"/>
    </source>
</evidence>
<name>A0A6J1NAE3_BICAN</name>
<dbReference type="GO" id="GO:0005634">
    <property type="term" value="C:nucleus"/>
    <property type="evidence" value="ECO:0007669"/>
    <property type="project" value="TreeGrafter"/>
</dbReference>
<feature type="region of interest" description="Disordered" evidence="22">
    <location>
        <begin position="397"/>
        <end position="451"/>
    </location>
</feature>
<dbReference type="PROSITE" id="PS00383">
    <property type="entry name" value="TYR_PHOSPHATASE_1"/>
    <property type="match status" value="1"/>
</dbReference>
<protein>
    <recommendedName>
        <fullName evidence="14">Phosphatidylinositol 3,4,5-trisphosphate 3-phosphatase and dual-specificity protein phosphatase PTEN</fullName>
        <ecNumber evidence="6">3.1.3.16</ecNumber>
        <ecNumber evidence="5">3.1.3.48</ecNumber>
        <ecNumber evidence="4">3.1.3.67</ecNumber>
    </recommendedName>
    <alternativeName>
        <fullName evidence="18">Inositol polyphosphate 3-phosphatase</fullName>
    </alternativeName>
</protein>
<comment type="catalytic activity">
    <reaction evidence="19">
        <text>O-phospho-L-seryl-[protein] + H2O = L-seryl-[protein] + phosphate</text>
        <dbReference type="Rhea" id="RHEA:20629"/>
        <dbReference type="Rhea" id="RHEA-COMP:9863"/>
        <dbReference type="Rhea" id="RHEA-COMP:11604"/>
        <dbReference type="ChEBI" id="CHEBI:15377"/>
        <dbReference type="ChEBI" id="CHEBI:29999"/>
        <dbReference type="ChEBI" id="CHEBI:43474"/>
        <dbReference type="ChEBI" id="CHEBI:83421"/>
        <dbReference type="EC" id="3.1.3.16"/>
    </reaction>
    <physiologicalReaction direction="left-to-right" evidence="19">
        <dbReference type="Rhea" id="RHEA:20630"/>
    </physiologicalReaction>
</comment>
<evidence type="ECO:0000256" key="7">
    <source>
        <dbReference type="ARBA" id="ARBA00022490"/>
    </source>
</evidence>
<evidence type="ECO:0000256" key="12">
    <source>
        <dbReference type="ARBA" id="ARBA00034256"/>
    </source>
</evidence>